<gene>
    <name evidence="2" type="ORF">ALOHA_HF1029C11.0014</name>
</gene>
<evidence type="ECO:0000259" key="1">
    <source>
        <dbReference type="Pfam" id="PF03819"/>
    </source>
</evidence>
<accession>A4GI76</accession>
<reference evidence="2" key="1">
    <citation type="journal article" date="2007" name="Environ. Microbiol.">
        <title>Proteorhodopsin photosystem gene clusters exhibit co-evolutionary trends and shared ancestry among diverse marine microbial phyla.</title>
        <authorList>
            <person name="McCarren J."/>
            <person name="Delong E.F."/>
        </authorList>
    </citation>
    <scope>NUCLEOTIDE SEQUENCE</scope>
</reference>
<name>A4GI76_9BACT</name>
<protein>
    <recommendedName>
        <fullName evidence="1">NTP pyrophosphohydrolase MazG-like domain-containing protein</fullName>
    </recommendedName>
</protein>
<dbReference type="InterPro" id="IPR004518">
    <property type="entry name" value="MazG-like_dom"/>
</dbReference>
<evidence type="ECO:0000313" key="2">
    <source>
        <dbReference type="EMBL" id="ABL97787.1"/>
    </source>
</evidence>
<organism evidence="2">
    <name type="scientific">uncultured marine bacterium HF10_29C11</name>
    <dbReference type="NCBI Taxonomy" id="415445"/>
    <lineage>
        <taxon>Bacteria</taxon>
        <taxon>environmental samples</taxon>
    </lineage>
</organism>
<dbReference type="AlphaFoldDB" id="A4GI76"/>
<dbReference type="SUPFAM" id="SSF101386">
    <property type="entry name" value="all-alpha NTP pyrophosphatases"/>
    <property type="match status" value="1"/>
</dbReference>
<dbReference type="EMBL" id="EF089401">
    <property type="protein sequence ID" value="ABL97787.1"/>
    <property type="molecule type" value="Genomic_DNA"/>
</dbReference>
<feature type="domain" description="NTP pyrophosphohydrolase MazG-like" evidence="1">
    <location>
        <begin position="47"/>
        <end position="105"/>
    </location>
</feature>
<dbReference type="Gene3D" id="1.10.287.1080">
    <property type="entry name" value="MazG-like"/>
    <property type="match status" value="1"/>
</dbReference>
<proteinExistence type="predicted"/>
<dbReference type="InterPro" id="IPR033653">
    <property type="entry name" value="NTP-PPase_DR2231-like"/>
</dbReference>
<sequence>MEPFSVESWLASKDEDVWTGMMKRVAAFHHKHDFAGNNGHDMGYRIALTVEELGELAAAITKNKPIEEVAEEMADVLILLMGHSLAMNIDLKASFEAKVDKIMQRPARKGRLGIRVTEYTDS</sequence>
<dbReference type="CDD" id="cd11530">
    <property type="entry name" value="NTP-PPase_DR2231_like"/>
    <property type="match status" value="1"/>
</dbReference>
<dbReference type="Pfam" id="PF03819">
    <property type="entry name" value="MazG"/>
    <property type="match status" value="1"/>
</dbReference>